<evidence type="ECO:0000313" key="5">
    <source>
        <dbReference type="Proteomes" id="UP000465263"/>
    </source>
</evidence>
<comment type="caution">
    <text evidence="4">The sequence shown here is derived from an EMBL/GenBank/DDBJ whole genome shotgun (WGS) entry which is preliminary data.</text>
</comment>
<dbReference type="PANTHER" id="PTHR33495:SF2">
    <property type="entry name" value="ANTI-SIGMA FACTOR ANTAGONIST TM_1081-RELATED"/>
    <property type="match status" value="1"/>
</dbReference>
<name>A0A7I9XGP9_9MYCO</name>
<dbReference type="GO" id="GO:0043856">
    <property type="term" value="F:anti-sigma factor antagonist activity"/>
    <property type="evidence" value="ECO:0007669"/>
    <property type="project" value="InterPro"/>
</dbReference>
<dbReference type="EMBL" id="BLKV01000001">
    <property type="protein sequence ID" value="GFG68660.1"/>
    <property type="molecule type" value="Genomic_DNA"/>
</dbReference>
<dbReference type="Proteomes" id="UP000465263">
    <property type="component" value="Unassembled WGS sequence"/>
</dbReference>
<evidence type="ECO:0000256" key="2">
    <source>
        <dbReference type="RuleBase" id="RU003749"/>
    </source>
</evidence>
<reference evidence="4 5" key="1">
    <citation type="journal article" date="2019" name="Emerg. Microbes Infect.">
        <title>Comprehensive subspecies identification of 175 nontuberculous mycobacteria species based on 7547 genomic profiles.</title>
        <authorList>
            <person name="Matsumoto Y."/>
            <person name="Kinjo T."/>
            <person name="Motooka D."/>
            <person name="Nabeya D."/>
            <person name="Jung N."/>
            <person name="Uechi K."/>
            <person name="Horii T."/>
            <person name="Iida T."/>
            <person name="Fujita J."/>
            <person name="Nakamura S."/>
        </authorList>
    </citation>
    <scope>NUCLEOTIDE SEQUENCE [LARGE SCALE GENOMIC DNA]</scope>
    <source>
        <strain evidence="4 5">JCM 16017</strain>
    </source>
</reference>
<dbReference type="CDD" id="cd07043">
    <property type="entry name" value="STAS_anti-anti-sigma_factors"/>
    <property type="match status" value="1"/>
</dbReference>
<dbReference type="SUPFAM" id="SSF52091">
    <property type="entry name" value="SpoIIaa-like"/>
    <property type="match status" value="1"/>
</dbReference>
<dbReference type="Pfam" id="PF01740">
    <property type="entry name" value="STAS"/>
    <property type="match status" value="1"/>
</dbReference>
<feature type="domain" description="STAS" evidence="3">
    <location>
        <begin position="58"/>
        <end position="169"/>
    </location>
</feature>
<dbReference type="AlphaFoldDB" id="A0A7I9XGP9"/>
<dbReference type="InterPro" id="IPR003658">
    <property type="entry name" value="Anti-sigma_ant"/>
</dbReference>
<accession>A0A7I9XGP9</accession>
<dbReference type="PROSITE" id="PS50801">
    <property type="entry name" value="STAS"/>
    <property type="match status" value="1"/>
</dbReference>
<dbReference type="RefSeq" id="WP_085081754.1">
    <property type="nucleotide sequence ID" value="NZ_BLKV01000001.1"/>
</dbReference>
<protein>
    <recommendedName>
        <fullName evidence="2">Anti-sigma factor antagonist</fullName>
    </recommendedName>
</protein>
<evidence type="ECO:0000256" key="1">
    <source>
        <dbReference type="ARBA" id="ARBA00009013"/>
    </source>
</evidence>
<proteinExistence type="inferred from homology"/>
<dbReference type="PANTHER" id="PTHR33495">
    <property type="entry name" value="ANTI-SIGMA FACTOR ANTAGONIST TM_1081-RELATED-RELATED"/>
    <property type="match status" value="1"/>
</dbReference>
<dbReference type="Gene3D" id="3.30.750.24">
    <property type="entry name" value="STAS domain"/>
    <property type="match status" value="1"/>
</dbReference>
<dbReference type="InterPro" id="IPR036513">
    <property type="entry name" value="STAS_dom_sf"/>
</dbReference>
<dbReference type="NCBIfam" id="TIGR00377">
    <property type="entry name" value="ant_ant_sig"/>
    <property type="match status" value="1"/>
</dbReference>
<dbReference type="InterPro" id="IPR002645">
    <property type="entry name" value="STAS_dom"/>
</dbReference>
<sequence>MLFGLRRKLGRCSAWLGSVAAPGRTASDGAGAIATVTDLPARLGEALAPMPARPDLELRVALERSGPALVVSASGSVDASNVEVWRRLVNEAAAVTEGPGPLIIDTSGLEFMGICAFAVLVEESATCRPRGVSLRLVSSQPLVGRIVHAAGLDSELAFCLTIDEALGDPPREDPGPISGSSV</sequence>
<keyword evidence="5" id="KW-1185">Reference proteome</keyword>
<comment type="similarity">
    <text evidence="1 2">Belongs to the anti-sigma-factor antagonist family.</text>
</comment>
<gene>
    <name evidence="4" type="ORF">MSEN_03800</name>
</gene>
<evidence type="ECO:0000259" key="3">
    <source>
        <dbReference type="PROSITE" id="PS50801"/>
    </source>
</evidence>
<evidence type="ECO:0000313" key="4">
    <source>
        <dbReference type="EMBL" id="GFG68660.1"/>
    </source>
</evidence>
<organism evidence="4 5">
    <name type="scientific">Mycolicibacter senuensis</name>
    <dbReference type="NCBI Taxonomy" id="386913"/>
    <lineage>
        <taxon>Bacteria</taxon>
        <taxon>Bacillati</taxon>
        <taxon>Actinomycetota</taxon>
        <taxon>Actinomycetes</taxon>
        <taxon>Mycobacteriales</taxon>
        <taxon>Mycobacteriaceae</taxon>
        <taxon>Mycolicibacter</taxon>
    </lineage>
</organism>